<dbReference type="Proteomes" id="UP000779508">
    <property type="component" value="Unassembled WGS sequence"/>
</dbReference>
<reference evidence="2 3" key="1">
    <citation type="submission" date="2021-06" db="EMBL/GenBank/DDBJ databases">
        <authorList>
            <person name="Sun Q."/>
            <person name="Li D."/>
        </authorList>
    </citation>
    <scope>NUCLEOTIDE SEQUENCE [LARGE SCALE GENOMIC DNA]</scope>
    <source>
        <strain evidence="2 3">MSJ-5</strain>
    </source>
</reference>
<evidence type="ECO:0000256" key="1">
    <source>
        <dbReference type="SAM" id="Phobius"/>
    </source>
</evidence>
<accession>A0ABS6G831</accession>
<evidence type="ECO:0000313" key="3">
    <source>
        <dbReference type="Proteomes" id="UP000779508"/>
    </source>
</evidence>
<name>A0ABS6G831_9FIRM</name>
<keyword evidence="1" id="KW-0472">Membrane</keyword>
<proteinExistence type="predicted"/>
<keyword evidence="1" id="KW-1133">Transmembrane helix</keyword>
<gene>
    <name evidence="2" type="ORF">KQI88_14240</name>
</gene>
<evidence type="ECO:0008006" key="4">
    <source>
        <dbReference type="Google" id="ProtNLM"/>
    </source>
</evidence>
<protein>
    <recommendedName>
        <fullName evidence="4">Type 4 fimbrial biogenesis protein PilX N-terminal domain-containing protein</fullName>
    </recommendedName>
</protein>
<comment type="caution">
    <text evidence="2">The sequence shown here is derived from an EMBL/GenBank/DDBJ whole genome shotgun (WGS) entry which is preliminary data.</text>
</comment>
<feature type="transmembrane region" description="Helical" evidence="1">
    <location>
        <begin position="7"/>
        <end position="31"/>
    </location>
</feature>
<sequence>MLNNQNGIIYVSIIFISLIIFVILTSLVYIMSTNIEIINSNNDSYRANYISESILELKIMQIMELSDKVIMEYLLDLQNYKKEYLKDINNNPSIKYDPPKFSIYVEQKIIPNIKKLGGNENNPFEEYENDHYYKIDIEYDSGEKVINITSTGRYNRARRFIKAKLELPKIIDNGFDEYNLPKVSILPVSIVEYYQTIGL</sequence>
<dbReference type="RefSeq" id="WP_216418421.1">
    <property type="nucleotide sequence ID" value="NZ_JAHLQK010000005.1"/>
</dbReference>
<organism evidence="2 3">
    <name type="scientific">Alkaliphilus flagellatus</name>
    <dbReference type="NCBI Taxonomy" id="2841507"/>
    <lineage>
        <taxon>Bacteria</taxon>
        <taxon>Bacillati</taxon>
        <taxon>Bacillota</taxon>
        <taxon>Clostridia</taxon>
        <taxon>Peptostreptococcales</taxon>
        <taxon>Natronincolaceae</taxon>
        <taxon>Alkaliphilus</taxon>
    </lineage>
</organism>
<evidence type="ECO:0000313" key="2">
    <source>
        <dbReference type="EMBL" id="MBU5677580.1"/>
    </source>
</evidence>
<keyword evidence="3" id="KW-1185">Reference proteome</keyword>
<keyword evidence="1" id="KW-0812">Transmembrane</keyword>
<dbReference type="EMBL" id="JAHLQK010000005">
    <property type="protein sequence ID" value="MBU5677580.1"/>
    <property type="molecule type" value="Genomic_DNA"/>
</dbReference>